<dbReference type="GO" id="GO:0019700">
    <property type="term" value="P:organic phosphonate catabolic process"/>
    <property type="evidence" value="ECO:0007669"/>
    <property type="project" value="UniProtKB-UniRule"/>
</dbReference>
<reference evidence="12 13" key="1">
    <citation type="submission" date="2018-01" db="EMBL/GenBank/DDBJ databases">
        <title>The whole genome sequencing and assembly of Paenibacillus chitinolyticus KCCM 41400 strain.</title>
        <authorList>
            <person name="Kim J.-Y."/>
            <person name="Park M.-K."/>
            <person name="Lee Y.-J."/>
            <person name="Yi H."/>
            <person name="Bahn Y.-S."/>
            <person name="Kim J.F."/>
            <person name="Lee D.-W."/>
        </authorList>
    </citation>
    <scope>NUCLEOTIDE SEQUENCE [LARGE SCALE GENOMIC DNA]</scope>
    <source>
        <strain evidence="12 13">KCCM 41400</strain>
    </source>
</reference>
<dbReference type="HAMAP" id="MF_01376">
    <property type="entry name" value="PhnW_aminotrans_5"/>
    <property type="match status" value="1"/>
</dbReference>
<dbReference type="NCBIfam" id="TIGR03301">
    <property type="entry name" value="PhnW-AepZ"/>
    <property type="match status" value="1"/>
</dbReference>
<dbReference type="PANTHER" id="PTHR42778:SF1">
    <property type="entry name" value="2-AMINOETHYLPHOSPHONATE--PYRUVATE TRANSAMINASE"/>
    <property type="match status" value="1"/>
</dbReference>
<dbReference type="EMBL" id="CP026520">
    <property type="protein sequence ID" value="QAV21821.1"/>
    <property type="molecule type" value="Genomic_DNA"/>
</dbReference>
<evidence type="ECO:0000256" key="4">
    <source>
        <dbReference type="ARBA" id="ARBA00022898"/>
    </source>
</evidence>
<dbReference type="RefSeq" id="WP_129112583.1">
    <property type="nucleotide sequence ID" value="NZ_CP026520.1"/>
</dbReference>
<dbReference type="InterPro" id="IPR024169">
    <property type="entry name" value="SP_NH2Trfase/AEP_transaminase"/>
</dbReference>
<evidence type="ECO:0000313" key="13">
    <source>
        <dbReference type="Proteomes" id="UP000288943"/>
    </source>
</evidence>
<dbReference type="InterPro" id="IPR015424">
    <property type="entry name" value="PyrdxlP-dep_Trfase"/>
</dbReference>
<dbReference type="Proteomes" id="UP001527202">
    <property type="component" value="Unassembled WGS sequence"/>
</dbReference>
<dbReference type="EMBL" id="JAMDMJ010000007">
    <property type="protein sequence ID" value="MCY9595294.1"/>
    <property type="molecule type" value="Genomic_DNA"/>
</dbReference>
<dbReference type="KEGG" id="pchi:PC41400_27610"/>
<dbReference type="Proteomes" id="UP000288943">
    <property type="component" value="Chromosome"/>
</dbReference>
<dbReference type="Pfam" id="PF00266">
    <property type="entry name" value="Aminotran_5"/>
    <property type="match status" value="1"/>
</dbReference>
<dbReference type="SUPFAM" id="SSF53383">
    <property type="entry name" value="PLP-dependent transferases"/>
    <property type="match status" value="1"/>
</dbReference>
<dbReference type="NCBIfam" id="NF010006">
    <property type="entry name" value="PRK13479.1"/>
    <property type="match status" value="1"/>
</dbReference>
<evidence type="ECO:0000256" key="3">
    <source>
        <dbReference type="ARBA" id="ARBA00022679"/>
    </source>
</evidence>
<proteinExistence type="inferred from homology"/>
<keyword evidence="2 7" id="KW-0032">Aminotransferase</keyword>
<feature type="modified residue" description="N6-(pyridoxal phosphate)lysine" evidence="7 9">
    <location>
        <position position="194"/>
    </location>
</feature>
<feature type="binding site" evidence="8">
    <location>
        <position position="340"/>
    </location>
    <ligand>
        <name>substrate</name>
    </ligand>
</feature>
<dbReference type="OrthoDB" id="389074at2"/>
<protein>
    <recommendedName>
        <fullName evidence="7">2-aminoethylphosphonate--pyruvate transaminase</fullName>
        <ecNumber evidence="7">2.6.1.37</ecNumber>
    </recommendedName>
    <alternativeName>
        <fullName evidence="7">2-aminoethylphosphonate aminotransferase</fullName>
    </alternativeName>
    <alternativeName>
        <fullName evidence="7">AEP transaminase</fullName>
        <shortName evidence="7">AEPT</shortName>
    </alternativeName>
</protein>
<name>A0A410X5C3_9BACL</name>
<keyword evidence="5 7" id="KW-0670">Pyruvate</keyword>
<dbReference type="GeneID" id="95378560"/>
<comment type="function">
    <text evidence="7">Involved in phosphonate degradation.</text>
</comment>
<dbReference type="Gene3D" id="3.40.640.10">
    <property type="entry name" value="Type I PLP-dependent aspartate aminotransferase-like (Major domain)"/>
    <property type="match status" value="1"/>
</dbReference>
<comment type="cofactor">
    <cofactor evidence="1 7 9">
        <name>pyridoxal 5'-phosphate</name>
        <dbReference type="ChEBI" id="CHEBI:597326"/>
    </cofactor>
</comment>
<dbReference type="Gene3D" id="3.90.1150.10">
    <property type="entry name" value="Aspartate Aminotransferase, domain 1"/>
    <property type="match status" value="1"/>
</dbReference>
<keyword evidence="3 7" id="KW-0808">Transferase</keyword>
<sequence>MPDNEYLLLTPGPLTTTKRVKAAMLRDWCTWDRDYNGLVQDIRARLVTLGAGRAEGYTCVLMQGSGTFCVESVIGSVIPQGGKLAVLTNGAYGDRIAQMARVLGIETAVLDSGELSPVSPGELEELLRRDEAITHVAVVHSETTTGMLNPIAEVGAAAKKYGKTFIVDAMSSFGGIEMDMSGLHIDFLISSANKCIQGVPGFGFVLARTEELKRCEGQARSLSLDLYDQWDTMERQSGKWRFTSPTHVVRAFHEALKELEDEGGIKARFERYTENQRTLSEGMEAIGFRALLDPSVQSPFITSFYYPDSPDFTFLAFYEELKKNGFVIYPGKISAAQTFRIGSIGDIHPADMRRLVRIIADVTGGTAATAAATRN</sequence>
<dbReference type="InterPro" id="IPR015422">
    <property type="entry name" value="PyrdxlP-dep_Trfase_small"/>
</dbReference>
<comment type="subunit">
    <text evidence="7">Homodimer.</text>
</comment>
<dbReference type="AlphaFoldDB" id="A0A410X5C3"/>
<gene>
    <name evidence="7 12" type="primary">phnW</name>
    <name evidence="11" type="ORF">M5X16_05845</name>
    <name evidence="12" type="ORF">PC41400_27610</name>
</gene>
<dbReference type="InterPro" id="IPR000192">
    <property type="entry name" value="Aminotrans_V_dom"/>
</dbReference>
<organism evidence="12 13">
    <name type="scientific">Paenibacillus chitinolyticus</name>
    <dbReference type="NCBI Taxonomy" id="79263"/>
    <lineage>
        <taxon>Bacteria</taxon>
        <taxon>Bacillati</taxon>
        <taxon>Bacillota</taxon>
        <taxon>Bacilli</taxon>
        <taxon>Bacillales</taxon>
        <taxon>Paenibacillaceae</taxon>
        <taxon>Paenibacillus</taxon>
    </lineage>
</organism>
<evidence type="ECO:0000256" key="8">
    <source>
        <dbReference type="PIRSR" id="PIRSR000524-1"/>
    </source>
</evidence>
<evidence type="ECO:0000256" key="2">
    <source>
        <dbReference type="ARBA" id="ARBA00022576"/>
    </source>
</evidence>
<evidence type="ECO:0000256" key="5">
    <source>
        <dbReference type="ARBA" id="ARBA00023317"/>
    </source>
</evidence>
<evidence type="ECO:0000313" key="14">
    <source>
        <dbReference type="Proteomes" id="UP001527202"/>
    </source>
</evidence>
<dbReference type="GO" id="GO:0047304">
    <property type="term" value="F:2-aminoethylphosphonate-pyruvate transaminase activity"/>
    <property type="evidence" value="ECO:0007669"/>
    <property type="project" value="UniProtKB-UniRule"/>
</dbReference>
<dbReference type="InterPro" id="IPR015421">
    <property type="entry name" value="PyrdxlP-dep_Trfase_major"/>
</dbReference>
<keyword evidence="14" id="KW-1185">Reference proteome</keyword>
<evidence type="ECO:0000256" key="7">
    <source>
        <dbReference type="HAMAP-Rule" id="MF_01376"/>
    </source>
</evidence>
<evidence type="ECO:0000313" key="12">
    <source>
        <dbReference type="EMBL" id="QAV21821.1"/>
    </source>
</evidence>
<feature type="domain" description="Aminotransferase class V" evidence="10">
    <location>
        <begin position="69"/>
        <end position="304"/>
    </location>
</feature>
<accession>A0A410X5C3</accession>
<dbReference type="NCBIfam" id="TIGR02326">
    <property type="entry name" value="transamin_PhnW"/>
    <property type="match status" value="1"/>
</dbReference>
<evidence type="ECO:0000259" key="10">
    <source>
        <dbReference type="Pfam" id="PF00266"/>
    </source>
</evidence>
<dbReference type="PIRSF" id="PIRSF000524">
    <property type="entry name" value="SPT"/>
    <property type="match status" value="1"/>
</dbReference>
<dbReference type="InterPro" id="IPR012703">
    <property type="entry name" value="NH2EtPonate_pyrv_transaminase"/>
</dbReference>
<comment type="similarity">
    <text evidence="7">Belongs to the class-V pyridoxal-phosphate-dependent aminotransferase family. PhnW subfamily.</text>
</comment>
<comment type="catalytic activity">
    <reaction evidence="6 7">
        <text>(2-aminoethyl)phosphonate + pyruvate = phosphonoacetaldehyde + L-alanine</text>
        <dbReference type="Rhea" id="RHEA:17021"/>
        <dbReference type="ChEBI" id="CHEBI:15361"/>
        <dbReference type="ChEBI" id="CHEBI:57418"/>
        <dbReference type="ChEBI" id="CHEBI:57972"/>
        <dbReference type="ChEBI" id="CHEBI:58383"/>
        <dbReference type="EC" id="2.6.1.37"/>
    </reaction>
</comment>
<evidence type="ECO:0000313" key="11">
    <source>
        <dbReference type="EMBL" id="MCY9595294.1"/>
    </source>
</evidence>
<evidence type="ECO:0000256" key="6">
    <source>
        <dbReference type="ARBA" id="ARBA00049460"/>
    </source>
</evidence>
<reference evidence="11 14" key="2">
    <citation type="submission" date="2022-05" db="EMBL/GenBank/DDBJ databases">
        <title>Genome Sequencing of Bee-Associated Microbes.</title>
        <authorList>
            <person name="Dunlap C."/>
        </authorList>
    </citation>
    <scope>NUCLEOTIDE SEQUENCE [LARGE SCALE GENOMIC DNA]</scope>
    <source>
        <strain evidence="11 14">NRRL B-23120</strain>
    </source>
</reference>
<keyword evidence="4 7" id="KW-0663">Pyridoxal phosphate</keyword>
<dbReference type="PANTHER" id="PTHR42778">
    <property type="entry name" value="2-AMINOETHYLPHOSPHONATE--PYRUVATE TRANSAMINASE"/>
    <property type="match status" value="1"/>
</dbReference>
<dbReference type="EC" id="2.6.1.37" evidence="7"/>
<evidence type="ECO:0000256" key="1">
    <source>
        <dbReference type="ARBA" id="ARBA00001933"/>
    </source>
</evidence>
<evidence type="ECO:0000256" key="9">
    <source>
        <dbReference type="PIRSR" id="PIRSR000524-50"/>
    </source>
</evidence>